<feature type="transmembrane region" description="Helical" evidence="1">
    <location>
        <begin position="107"/>
        <end position="129"/>
    </location>
</feature>
<keyword evidence="3" id="KW-1185">Reference proteome</keyword>
<protein>
    <submittedName>
        <fullName evidence="2">Uncharacterized protein</fullName>
    </submittedName>
</protein>
<organism evidence="2 3">
    <name type="scientific">Triparma retinervis</name>
    <dbReference type="NCBI Taxonomy" id="2557542"/>
    <lineage>
        <taxon>Eukaryota</taxon>
        <taxon>Sar</taxon>
        <taxon>Stramenopiles</taxon>
        <taxon>Ochrophyta</taxon>
        <taxon>Bolidophyceae</taxon>
        <taxon>Parmales</taxon>
        <taxon>Triparmaceae</taxon>
        <taxon>Triparma</taxon>
    </lineage>
</organism>
<evidence type="ECO:0000313" key="3">
    <source>
        <dbReference type="Proteomes" id="UP001165082"/>
    </source>
</evidence>
<keyword evidence="1" id="KW-0472">Membrane</keyword>
<dbReference type="Proteomes" id="UP001165082">
    <property type="component" value="Unassembled WGS sequence"/>
</dbReference>
<feature type="transmembrane region" description="Helical" evidence="1">
    <location>
        <begin position="56"/>
        <end position="76"/>
    </location>
</feature>
<evidence type="ECO:0000313" key="2">
    <source>
        <dbReference type="EMBL" id="GMH62359.1"/>
    </source>
</evidence>
<feature type="transmembrane region" description="Helical" evidence="1">
    <location>
        <begin position="141"/>
        <end position="161"/>
    </location>
</feature>
<gene>
    <name evidence="2" type="ORF">TrRE_jg12108</name>
</gene>
<reference evidence="2" key="1">
    <citation type="submission" date="2022-07" db="EMBL/GenBank/DDBJ databases">
        <title>Genome analysis of Parmales, a sister group of diatoms, reveals the evolutionary specialization of diatoms from phago-mixotrophs to photoautotrophs.</title>
        <authorList>
            <person name="Ban H."/>
            <person name="Sato S."/>
            <person name="Yoshikawa S."/>
            <person name="Kazumasa Y."/>
            <person name="Nakamura Y."/>
            <person name="Ichinomiya M."/>
            <person name="Saitoh K."/>
            <person name="Sato N."/>
            <person name="Blanc-Mathieu R."/>
            <person name="Endo H."/>
            <person name="Kuwata A."/>
            <person name="Ogata H."/>
        </authorList>
    </citation>
    <scope>NUCLEOTIDE SEQUENCE</scope>
</reference>
<sequence length="470" mass="52511">MCIKSPVWMAAFVGPCYITVLFLYIFGRDIFLFILPSRVAKKTKALPFEVPGSAKTLLRVTVGGLLGFATSILVLWELSTDSPHAAIHTVGAFIGAVLAWSDLMEYLFLNVSKILLILDLASDFYVVYANQISGNPDIVRLLLFLIVGPYFILAASIAPMYPTIFDLAEGRSLAITTHGQPIVFMTLKRDTFPRRLALCFYTPVLLALADAALLAELVYGFALLFAPEGVGERMERAFTGRNNTSDEVKDHLAKQAEQYSHLRIISESILESPLQLYVQLSLIRTGFEADEDINFEFLVGSVVISLVNLVGNIYDLKKRSKELGVGLGDYMRFIRRLDDLHSGFVRRLTVMRDTRQVARGLEETIRRIKICDFRGGFETGEIKIDDGETSLIKKGESRVLMDNFEAQNGKRESTSFKIWKRGRGGGHSKITAVLAFVETEEEGGIEDKGRNSVIASEFRTSEVVREFEMT</sequence>
<keyword evidence="1" id="KW-1133">Transmembrane helix</keyword>
<dbReference type="EMBL" id="BRXZ01002456">
    <property type="protein sequence ID" value="GMH62359.1"/>
    <property type="molecule type" value="Genomic_DNA"/>
</dbReference>
<proteinExistence type="predicted"/>
<feature type="transmembrane region" description="Helical" evidence="1">
    <location>
        <begin position="82"/>
        <end position="100"/>
    </location>
</feature>
<feature type="transmembrane region" description="Helical" evidence="1">
    <location>
        <begin position="12"/>
        <end position="35"/>
    </location>
</feature>
<comment type="caution">
    <text evidence="2">The sequence shown here is derived from an EMBL/GenBank/DDBJ whole genome shotgun (WGS) entry which is preliminary data.</text>
</comment>
<evidence type="ECO:0000256" key="1">
    <source>
        <dbReference type="SAM" id="Phobius"/>
    </source>
</evidence>
<dbReference type="AlphaFoldDB" id="A0A9W7DZH8"/>
<accession>A0A9W7DZH8</accession>
<keyword evidence="1" id="KW-0812">Transmembrane</keyword>
<name>A0A9W7DZH8_9STRA</name>